<evidence type="ECO:0000256" key="3">
    <source>
        <dbReference type="ARBA" id="ARBA00023002"/>
    </source>
</evidence>
<dbReference type="NCBIfam" id="TIGR03860">
    <property type="entry name" value="FMN_nitrolo"/>
    <property type="match status" value="1"/>
</dbReference>
<evidence type="ECO:0000313" key="9">
    <source>
        <dbReference type="Proteomes" id="UP000006265"/>
    </source>
</evidence>
<dbReference type="EMBL" id="AMRA01000079">
    <property type="protein sequence ID" value="EKF23163.1"/>
    <property type="molecule type" value="Genomic_DNA"/>
</dbReference>
<comment type="caution">
    <text evidence="8">The sequence shown here is derived from an EMBL/GenBank/DDBJ whole genome shotgun (WGS) entry which is preliminary data.</text>
</comment>
<dbReference type="InterPro" id="IPR051260">
    <property type="entry name" value="Diverse_substr_monoxygenases"/>
</dbReference>
<keyword evidence="1" id="KW-0285">Flavoprotein</keyword>
<comment type="similarity">
    <text evidence="5">Belongs to the NtaA/SnaA/DszA monooxygenase family.</text>
</comment>
<dbReference type="OrthoDB" id="8320141at2"/>
<dbReference type="eggNOG" id="COG2141">
    <property type="taxonomic scope" value="Bacteria"/>
</dbReference>
<dbReference type="GO" id="GO:0016705">
    <property type="term" value="F:oxidoreductase activity, acting on paired donors, with incorporation or reduction of molecular oxygen"/>
    <property type="evidence" value="ECO:0007669"/>
    <property type="project" value="InterPro"/>
</dbReference>
<sequence>MSTEGPIVLNGFTMNAVSHVNYGLWRHPADESYRYNTVDHWVRLARILDDGGFDALFIADALGLLDTYGGGPEASLRTGTQSPVSDPLPLVPALAAQTSHLGFGVTVSTTYEHPYLLARKFTTLDHLTGGRVAWNIVTSQLDSAARNLGLAQQIPHDERYDRADEFLEVVYKLWEASWEDDAVVRDAERGVYTDPAKVHPINHAGRWFTVPDAHVSEPSPQRTPVLFQAGGSPRGQRFAARHAEVVFVAGADAEGVRRRVAETRALAAEFGRDPASLKFVTALSVVVDDTEAGARAKLAEYQSYFSAEGALAHYSASTGVDFADGDLEQTLDRVIDYRDTDSNRSLLSMFADGRRPWTLREALAPRDGFGRTPNFVGTPAGVADRLERWLAESDTDGINLIQIVSPDSWREFAELVVPELRRRGRVRPRPAGPATLRERLQGSPHVRDDHPAAQYRAARYRVPASSA</sequence>
<dbReference type="PIRSF" id="PIRSF000337">
    <property type="entry name" value="NTA_MOA"/>
    <property type="match status" value="1"/>
</dbReference>
<dbReference type="AlphaFoldDB" id="K5B866"/>
<protein>
    <submittedName>
        <fullName evidence="8">FMN-dependent oxidoreductase, nitrilotriacetate monooxygenase family protein</fullName>
        <ecNumber evidence="8">1.-.-.-</ecNumber>
    </submittedName>
</protein>
<keyword evidence="3 8" id="KW-0560">Oxidoreductase</keyword>
<name>K5B866_MYCHD</name>
<feature type="region of interest" description="Disordered" evidence="6">
    <location>
        <begin position="426"/>
        <end position="452"/>
    </location>
</feature>
<evidence type="ECO:0000256" key="6">
    <source>
        <dbReference type="SAM" id="MobiDB-lite"/>
    </source>
</evidence>
<dbReference type="Pfam" id="PF00296">
    <property type="entry name" value="Bac_luciferase"/>
    <property type="match status" value="1"/>
</dbReference>
<evidence type="ECO:0000256" key="2">
    <source>
        <dbReference type="ARBA" id="ARBA00022643"/>
    </source>
</evidence>
<keyword evidence="9" id="KW-1185">Reference proteome</keyword>
<dbReference type="InterPro" id="IPR036661">
    <property type="entry name" value="Luciferase-like_sf"/>
</dbReference>
<organism evidence="8 9">
    <name type="scientific">Mycolicibacterium hassiacum (strain DSM 44199 / CIP 105218 / JCM 12690 / 3849)</name>
    <name type="common">Mycobacterium hassiacum</name>
    <dbReference type="NCBI Taxonomy" id="1122247"/>
    <lineage>
        <taxon>Bacteria</taxon>
        <taxon>Bacillati</taxon>
        <taxon>Actinomycetota</taxon>
        <taxon>Actinomycetes</taxon>
        <taxon>Mycobacteriales</taxon>
        <taxon>Mycobacteriaceae</taxon>
        <taxon>Mycolicibacterium</taxon>
    </lineage>
</organism>
<reference evidence="8 9" key="1">
    <citation type="journal article" date="2012" name="J. Bacteriol.">
        <title>Genome sequence of Mycobacterium hassiacum DSM 44199, a rare source of heat-stable mycobacterial proteins.</title>
        <authorList>
            <person name="Tiago I."/>
            <person name="Maranha A."/>
            <person name="Mendes V."/>
            <person name="Alarico S."/>
            <person name="Moynihan P.J."/>
            <person name="Clarke A.J."/>
            <person name="Macedo-Ribeiro S."/>
            <person name="Pereira P.J."/>
            <person name="Empadinhas N."/>
        </authorList>
    </citation>
    <scope>NUCLEOTIDE SEQUENCE [LARGE SCALE GENOMIC DNA]</scope>
    <source>
        <strain evidence="9">DSM 44199 / CIP 105218 / JCM 12690 / 3849</strain>
    </source>
</reference>
<gene>
    <name evidence="8" type="ORF">C731_2854</name>
</gene>
<dbReference type="InterPro" id="IPR016215">
    <property type="entry name" value="NTA_MOA"/>
</dbReference>
<evidence type="ECO:0000256" key="1">
    <source>
        <dbReference type="ARBA" id="ARBA00022630"/>
    </source>
</evidence>
<keyword evidence="2" id="KW-0288">FMN</keyword>
<dbReference type="InterPro" id="IPR011251">
    <property type="entry name" value="Luciferase-like_dom"/>
</dbReference>
<dbReference type="Gene3D" id="3.20.20.30">
    <property type="entry name" value="Luciferase-like domain"/>
    <property type="match status" value="1"/>
</dbReference>
<dbReference type="PANTHER" id="PTHR30011">
    <property type="entry name" value="ALKANESULFONATE MONOOXYGENASE-RELATED"/>
    <property type="match status" value="1"/>
</dbReference>
<dbReference type="PATRIC" id="fig|1122247.3.peg.2739"/>
<dbReference type="EC" id="1.-.-.-" evidence="8"/>
<evidence type="ECO:0000256" key="4">
    <source>
        <dbReference type="ARBA" id="ARBA00023033"/>
    </source>
</evidence>
<dbReference type="RefSeq" id="WP_005628614.1">
    <property type="nucleotide sequence ID" value="NZ_AMRA01000079.1"/>
</dbReference>
<dbReference type="SUPFAM" id="SSF51679">
    <property type="entry name" value="Bacterial luciferase-like"/>
    <property type="match status" value="1"/>
</dbReference>
<accession>K5B866</accession>
<dbReference type="PANTHER" id="PTHR30011:SF16">
    <property type="entry name" value="C2H2 FINGER DOMAIN TRANSCRIPTION FACTOR (EUROFUNG)-RELATED"/>
    <property type="match status" value="1"/>
</dbReference>
<proteinExistence type="inferred from homology"/>
<dbReference type="GO" id="GO:0004497">
    <property type="term" value="F:monooxygenase activity"/>
    <property type="evidence" value="ECO:0007669"/>
    <property type="project" value="UniProtKB-KW"/>
</dbReference>
<feature type="domain" description="Luciferase-like" evidence="7">
    <location>
        <begin position="26"/>
        <end position="390"/>
    </location>
</feature>
<dbReference type="Proteomes" id="UP000006265">
    <property type="component" value="Unassembled WGS sequence"/>
</dbReference>
<feature type="compositionally biased region" description="Basic and acidic residues" evidence="6">
    <location>
        <begin position="436"/>
        <end position="451"/>
    </location>
</feature>
<evidence type="ECO:0000313" key="8">
    <source>
        <dbReference type="EMBL" id="EKF23163.1"/>
    </source>
</evidence>
<evidence type="ECO:0000256" key="5">
    <source>
        <dbReference type="ARBA" id="ARBA00033748"/>
    </source>
</evidence>
<keyword evidence="4 8" id="KW-0503">Monooxygenase</keyword>
<dbReference type="STRING" id="1122247.GCA_000379865_01482"/>
<evidence type="ECO:0000259" key="7">
    <source>
        <dbReference type="Pfam" id="PF00296"/>
    </source>
</evidence>